<feature type="domain" description="DAD" evidence="3">
    <location>
        <begin position="560"/>
        <end position="602"/>
    </location>
</feature>
<dbReference type="OrthoDB" id="1104827at2759"/>
<dbReference type="Proteomes" id="UP000593567">
    <property type="component" value="Unassembled WGS sequence"/>
</dbReference>
<dbReference type="GO" id="GO:0005884">
    <property type="term" value="C:actin filament"/>
    <property type="evidence" value="ECO:0007669"/>
    <property type="project" value="InterPro"/>
</dbReference>
<dbReference type="Gene3D" id="1.20.58.2220">
    <property type="entry name" value="Formin, FH2 domain"/>
    <property type="match status" value="1"/>
</dbReference>
<dbReference type="PRINTS" id="PR00828">
    <property type="entry name" value="FORMIN"/>
</dbReference>
<feature type="compositionally biased region" description="Basic residues" evidence="2">
    <location>
        <begin position="589"/>
        <end position="599"/>
    </location>
</feature>
<feature type="compositionally biased region" description="Basic and acidic residues" evidence="2">
    <location>
        <begin position="521"/>
        <end position="548"/>
    </location>
</feature>
<dbReference type="PROSITE" id="PS51231">
    <property type="entry name" value="DAD"/>
    <property type="match status" value="1"/>
</dbReference>
<dbReference type="InterPro" id="IPR001265">
    <property type="entry name" value="Formin_Cappuccino_subfam"/>
</dbReference>
<organism evidence="5 6">
    <name type="scientific">Bugula neritina</name>
    <name type="common">Brown bryozoan</name>
    <name type="synonym">Sertularia neritina</name>
    <dbReference type="NCBI Taxonomy" id="10212"/>
    <lineage>
        <taxon>Eukaryota</taxon>
        <taxon>Metazoa</taxon>
        <taxon>Spiralia</taxon>
        <taxon>Lophotrochozoa</taxon>
        <taxon>Bryozoa</taxon>
        <taxon>Gymnolaemata</taxon>
        <taxon>Cheilostomatida</taxon>
        <taxon>Flustrina</taxon>
        <taxon>Buguloidea</taxon>
        <taxon>Bugulidae</taxon>
        <taxon>Bugula</taxon>
    </lineage>
</organism>
<protein>
    <submittedName>
        <fullName evidence="5">DAAM</fullName>
    </submittedName>
</protein>
<dbReference type="GO" id="GO:0045010">
    <property type="term" value="P:actin nucleation"/>
    <property type="evidence" value="ECO:0007669"/>
    <property type="project" value="InterPro"/>
</dbReference>
<dbReference type="PANTHER" id="PTHR45725:SF1">
    <property type="entry name" value="DISHEVELLED ASSOCIATED ACTIVATOR OF MORPHOGENESIS, ISOFORM D"/>
    <property type="match status" value="1"/>
</dbReference>
<evidence type="ECO:0000313" key="5">
    <source>
        <dbReference type="EMBL" id="KAF6023699.1"/>
    </source>
</evidence>
<feature type="region of interest" description="Disordered" evidence="2">
    <location>
        <begin position="585"/>
        <end position="631"/>
    </location>
</feature>
<dbReference type="EMBL" id="VXIV02002675">
    <property type="protein sequence ID" value="KAF6023699.1"/>
    <property type="molecule type" value="Genomic_DNA"/>
</dbReference>
<feature type="coiled-coil region" evidence="1">
    <location>
        <begin position="8"/>
        <end position="91"/>
    </location>
</feature>
<keyword evidence="1" id="KW-0175">Coiled coil</keyword>
<dbReference type="Pfam" id="PF02181">
    <property type="entry name" value="FH2"/>
    <property type="match status" value="1"/>
</dbReference>
<dbReference type="PROSITE" id="PS51444">
    <property type="entry name" value="FH2"/>
    <property type="match status" value="1"/>
</dbReference>
<evidence type="ECO:0000259" key="4">
    <source>
        <dbReference type="PROSITE" id="PS51444"/>
    </source>
</evidence>
<dbReference type="AlphaFoldDB" id="A0A7J7JBR5"/>
<evidence type="ECO:0000256" key="2">
    <source>
        <dbReference type="SAM" id="MobiDB-lite"/>
    </source>
</evidence>
<evidence type="ECO:0000256" key="1">
    <source>
        <dbReference type="SAM" id="Coils"/>
    </source>
</evidence>
<dbReference type="InterPro" id="IPR051425">
    <property type="entry name" value="Formin_Homology"/>
</dbReference>
<dbReference type="SUPFAM" id="SSF101447">
    <property type="entry name" value="Formin homology 2 domain (FH2 domain)"/>
    <property type="match status" value="1"/>
</dbReference>
<dbReference type="GO" id="GO:0008017">
    <property type="term" value="F:microtubule binding"/>
    <property type="evidence" value="ECO:0007669"/>
    <property type="project" value="InterPro"/>
</dbReference>
<comment type="caution">
    <text evidence="5">The sequence shown here is derived from an EMBL/GenBank/DDBJ whole genome shotgun (WGS) entry which is preliminary data.</text>
</comment>
<feature type="domain" description="FH2" evidence="4">
    <location>
        <begin position="136"/>
        <end position="534"/>
    </location>
</feature>
<dbReference type="PANTHER" id="PTHR45725">
    <property type="entry name" value="FORMIN HOMOLOGY 2 FAMILY MEMBER"/>
    <property type="match status" value="1"/>
</dbReference>
<evidence type="ECO:0000259" key="3">
    <source>
        <dbReference type="PROSITE" id="PS51231"/>
    </source>
</evidence>
<feature type="compositionally biased region" description="Polar residues" evidence="2">
    <location>
        <begin position="600"/>
        <end position="614"/>
    </location>
</feature>
<dbReference type="InterPro" id="IPR014767">
    <property type="entry name" value="DAD_dom"/>
</dbReference>
<proteinExistence type="predicted"/>
<accession>A0A7J7JBR5</accession>
<dbReference type="SMART" id="SM00498">
    <property type="entry name" value="FH2"/>
    <property type="match status" value="1"/>
</dbReference>
<reference evidence="5" key="1">
    <citation type="submission" date="2020-06" db="EMBL/GenBank/DDBJ databases">
        <title>Draft genome of Bugula neritina, a colonial animal packing powerful symbionts and potential medicines.</title>
        <authorList>
            <person name="Rayko M."/>
        </authorList>
    </citation>
    <scope>NUCLEOTIDE SEQUENCE [LARGE SCALE GENOMIC DNA]</scope>
    <source>
        <strain evidence="5">Kwan_BN1</strain>
    </source>
</reference>
<feature type="region of interest" description="Disordered" evidence="2">
    <location>
        <begin position="513"/>
        <end position="572"/>
    </location>
</feature>
<evidence type="ECO:0000313" key="6">
    <source>
        <dbReference type="Proteomes" id="UP000593567"/>
    </source>
</evidence>
<dbReference type="InterPro" id="IPR042201">
    <property type="entry name" value="FH2_Formin_sf"/>
</dbReference>
<gene>
    <name evidence="5" type="ORF">EB796_017995</name>
</gene>
<name>A0A7J7JBR5_BUGNE</name>
<keyword evidence="6" id="KW-1185">Reference proteome</keyword>
<dbReference type="InterPro" id="IPR015425">
    <property type="entry name" value="FH2_Formin"/>
</dbReference>
<sequence>MCISTLCRLAQENEVKSAQSKIREVQKENDELMRQLSKKERECEAKTQEKEEVMQTVNDMKTRLEAQTAEVTQLTAKINELQAHLLVERQEKEKLQIFVKSGSLPDDTKMGAIALPTVPPPPPMGGLYIFNAPPKQKKVPKSSVALKSFNWTKLPPEKTKATVWENTADEKLYDELNLKEFSQVFSAYQPKEGVTPAVVDNVSTKTKELSLIDGRRAQNCTILLSKLKMNNSELTKAIFSMDDSEELPKDMCEQLLKFVPTPEESQMLAEHEHEMDSMARADRFLYDMSKIPHYEQRLNALYYKKKFSERIGEAKPKVLDILEACKQLQLSKRIRKLLEIVLAFGNYMNKGNRGNAFGFKISSLSKIQDTKSSADREITLLHYLVELFDKQFPEMGKLENEIGKVRDAAKVSLPELETEVRKLGKEMKEIEKEILYQRNHKTGNPHDKFTTVMGDFITVASYKFSELDEKFKEMQERYTKVTLLFAEDPKKINPDEFFGVFDNFLQSLNEVAGQNRRRQKKKEEEAKRVKIESQMKAERERRANERKVSKVSGKGNAPEDQEPGGKGEFDDLISALKTGDVYGDDIMKLNKKGGRKRPQSRQQNSGNADSSSSKPGFKSKYAQPVVGSFAS</sequence>